<accession>A0A182MNW6</accession>
<evidence type="ECO:0000256" key="7">
    <source>
        <dbReference type="ARBA" id="ARBA00023136"/>
    </source>
</evidence>
<keyword evidence="12" id="KW-1185">Reference proteome</keyword>
<keyword evidence="4 10" id="KW-0812">Transmembrane</keyword>
<evidence type="ECO:0000313" key="12">
    <source>
        <dbReference type="Proteomes" id="UP000075883"/>
    </source>
</evidence>
<feature type="transmembrane region" description="Helical" evidence="10">
    <location>
        <begin position="57"/>
        <end position="74"/>
    </location>
</feature>
<evidence type="ECO:0000256" key="5">
    <source>
        <dbReference type="ARBA" id="ARBA00022725"/>
    </source>
</evidence>
<evidence type="ECO:0000256" key="3">
    <source>
        <dbReference type="ARBA" id="ARBA00022606"/>
    </source>
</evidence>
<evidence type="ECO:0000313" key="11">
    <source>
        <dbReference type="EnsemblMetazoa" id="ACUA022792-PA"/>
    </source>
</evidence>
<evidence type="ECO:0000256" key="10">
    <source>
        <dbReference type="SAM" id="Phobius"/>
    </source>
</evidence>
<dbReference type="GO" id="GO:0007165">
    <property type="term" value="P:signal transduction"/>
    <property type="evidence" value="ECO:0007669"/>
    <property type="project" value="UniProtKB-KW"/>
</dbReference>
<feature type="transmembrane region" description="Helical" evidence="10">
    <location>
        <begin position="221"/>
        <end position="244"/>
    </location>
</feature>
<evidence type="ECO:0000256" key="4">
    <source>
        <dbReference type="ARBA" id="ARBA00022692"/>
    </source>
</evidence>
<dbReference type="EnsemblMetazoa" id="ACUA022792-RA">
    <property type="protein sequence ID" value="ACUA022792-PA"/>
    <property type="gene ID" value="ACUA022792"/>
</dbReference>
<keyword evidence="5" id="KW-0552">Olfaction</keyword>
<keyword evidence="6 10" id="KW-1133">Transmembrane helix</keyword>
<organism evidence="11 12">
    <name type="scientific">Anopheles culicifacies</name>
    <dbReference type="NCBI Taxonomy" id="139723"/>
    <lineage>
        <taxon>Eukaryota</taxon>
        <taxon>Metazoa</taxon>
        <taxon>Ecdysozoa</taxon>
        <taxon>Arthropoda</taxon>
        <taxon>Hexapoda</taxon>
        <taxon>Insecta</taxon>
        <taxon>Pterygota</taxon>
        <taxon>Neoptera</taxon>
        <taxon>Endopterygota</taxon>
        <taxon>Diptera</taxon>
        <taxon>Nematocera</taxon>
        <taxon>Culicoidea</taxon>
        <taxon>Culicidae</taxon>
        <taxon>Anophelinae</taxon>
        <taxon>Anopheles</taxon>
        <taxon>culicifacies species complex</taxon>
    </lineage>
</organism>
<dbReference type="GO" id="GO:0005549">
    <property type="term" value="F:odorant binding"/>
    <property type="evidence" value="ECO:0007669"/>
    <property type="project" value="InterPro"/>
</dbReference>
<dbReference type="VEuPathDB" id="VectorBase:ACUA022792"/>
<protein>
    <submittedName>
        <fullName evidence="11">Uncharacterized protein</fullName>
    </submittedName>
</protein>
<sequence>MHILDCPLLSVNVRVWRFWSFVLVHNWRRYISIIPVTLLNVFMFADLYRAWGNIEEVIINAYFAVLYFNAVALNDEVITKLVATYTKRARFLSISNLGLGAFISGCFVVYPLFTGQRGLPYGMFIPGVNNFNSPQYEIFYLTQLVLTFPGCCMYIPYTSFFASSTLFGLVQIKTLQHQLRNFRLEDLTEKTAALNRKLQKLIEDHKRIIRYVQELNDLISVMAQIVIVGAYIFMILTQIFAFYWHSNEVREESMAIAEAAYSGPWVNVNDAIKKKLLLITVRAQRPLELRTLILVYNRDKYECFLAGSAKLYEELKYEICYILQAVLTFPGCCMHVPYTSFFASSTLLAMIQIKTLQHRLRNFRSGVSNEGHSTLKRKLHQLVEDHLRIIRYVKDINDLVTYICLIEFLSFGMILCALLFLLNVINVMAQFVIIVAYIFSMLVQIFAFYWHSNEVREESMKIAEAAYSGPWLDEDTSIKKKLLLIIIRAQRPLEITVGNIYPMTLEMFQSLLNVSYSYFTILRRLYN</sequence>
<keyword evidence="7 10" id="KW-0472">Membrane</keyword>
<keyword evidence="2" id="KW-1003">Cell membrane</keyword>
<dbReference type="GO" id="GO:0004984">
    <property type="term" value="F:olfactory receptor activity"/>
    <property type="evidence" value="ECO:0007669"/>
    <property type="project" value="InterPro"/>
</dbReference>
<feature type="transmembrane region" description="Helical" evidence="10">
    <location>
        <begin position="94"/>
        <end position="113"/>
    </location>
</feature>
<dbReference type="PANTHER" id="PTHR21137">
    <property type="entry name" value="ODORANT RECEPTOR"/>
    <property type="match status" value="1"/>
</dbReference>
<feature type="transmembrane region" description="Helical" evidence="10">
    <location>
        <begin position="138"/>
        <end position="157"/>
    </location>
</feature>
<dbReference type="InterPro" id="IPR004117">
    <property type="entry name" value="7tm6_olfct_rcpt"/>
</dbReference>
<keyword evidence="8" id="KW-0675">Receptor</keyword>
<evidence type="ECO:0000256" key="1">
    <source>
        <dbReference type="ARBA" id="ARBA00004651"/>
    </source>
</evidence>
<evidence type="ECO:0000256" key="9">
    <source>
        <dbReference type="ARBA" id="ARBA00023224"/>
    </source>
</evidence>
<name>A0A182MNW6_9DIPT</name>
<proteinExistence type="predicted"/>
<dbReference type="GO" id="GO:0005886">
    <property type="term" value="C:plasma membrane"/>
    <property type="evidence" value="ECO:0007669"/>
    <property type="project" value="UniProtKB-SubCell"/>
</dbReference>
<dbReference type="STRING" id="139723.A0A182MNW6"/>
<evidence type="ECO:0000256" key="2">
    <source>
        <dbReference type="ARBA" id="ARBA00022475"/>
    </source>
</evidence>
<dbReference type="EMBL" id="AXCM01000196">
    <property type="status" value="NOT_ANNOTATED_CDS"/>
    <property type="molecule type" value="Genomic_DNA"/>
</dbReference>
<reference evidence="11" key="2">
    <citation type="submission" date="2020-05" db="UniProtKB">
        <authorList>
            <consortium name="EnsemblMetazoa"/>
        </authorList>
    </citation>
    <scope>IDENTIFICATION</scope>
    <source>
        <strain evidence="11">A-37</strain>
    </source>
</reference>
<feature type="transmembrane region" description="Helical" evidence="10">
    <location>
        <begin position="399"/>
        <end position="422"/>
    </location>
</feature>
<comment type="subcellular location">
    <subcellularLocation>
        <location evidence="1">Cell membrane</location>
        <topology evidence="1">Multi-pass membrane protein</topology>
    </subcellularLocation>
</comment>
<reference evidence="12" key="1">
    <citation type="submission" date="2013-09" db="EMBL/GenBank/DDBJ databases">
        <title>The Genome Sequence of Anopheles culicifacies species A.</title>
        <authorList>
            <consortium name="The Broad Institute Genomics Platform"/>
            <person name="Neafsey D.E."/>
            <person name="Besansky N."/>
            <person name="Howell P."/>
            <person name="Walton C."/>
            <person name="Young S.K."/>
            <person name="Zeng Q."/>
            <person name="Gargeya S."/>
            <person name="Fitzgerald M."/>
            <person name="Haas B."/>
            <person name="Abouelleil A."/>
            <person name="Allen A.W."/>
            <person name="Alvarado L."/>
            <person name="Arachchi H.M."/>
            <person name="Berlin A.M."/>
            <person name="Chapman S.B."/>
            <person name="Gainer-Dewar J."/>
            <person name="Goldberg J."/>
            <person name="Griggs A."/>
            <person name="Gujja S."/>
            <person name="Hansen M."/>
            <person name="Howarth C."/>
            <person name="Imamovic A."/>
            <person name="Ireland A."/>
            <person name="Larimer J."/>
            <person name="McCowan C."/>
            <person name="Murphy C."/>
            <person name="Pearson M."/>
            <person name="Poon T.W."/>
            <person name="Priest M."/>
            <person name="Roberts A."/>
            <person name="Saif S."/>
            <person name="Shea T."/>
            <person name="Sisk P."/>
            <person name="Sykes S."/>
            <person name="Wortman J."/>
            <person name="Nusbaum C."/>
            <person name="Birren B."/>
        </authorList>
    </citation>
    <scope>NUCLEOTIDE SEQUENCE [LARGE SCALE GENOMIC DNA]</scope>
    <source>
        <strain evidence="12">A-37</strain>
    </source>
</reference>
<keyword evidence="9" id="KW-0807">Transducer</keyword>
<keyword evidence="3" id="KW-0716">Sensory transduction</keyword>
<evidence type="ECO:0000256" key="6">
    <source>
        <dbReference type="ARBA" id="ARBA00022989"/>
    </source>
</evidence>
<dbReference type="Pfam" id="PF02949">
    <property type="entry name" value="7tm_6"/>
    <property type="match status" value="3"/>
</dbReference>
<dbReference type="AlphaFoldDB" id="A0A182MNW6"/>
<dbReference type="PANTHER" id="PTHR21137:SF3">
    <property type="entry name" value="ODORANT RECEPTOR 30A-RELATED"/>
    <property type="match status" value="1"/>
</dbReference>
<dbReference type="Proteomes" id="UP000075883">
    <property type="component" value="Unassembled WGS sequence"/>
</dbReference>
<feature type="transmembrane region" description="Helical" evidence="10">
    <location>
        <begin position="428"/>
        <end position="450"/>
    </location>
</feature>
<evidence type="ECO:0000256" key="8">
    <source>
        <dbReference type="ARBA" id="ARBA00023170"/>
    </source>
</evidence>